<dbReference type="InterPro" id="IPR005786">
    <property type="entry name" value="B_amino_transII"/>
</dbReference>
<dbReference type="AlphaFoldDB" id="A0A8H7ABI1"/>
<evidence type="ECO:0000256" key="2">
    <source>
        <dbReference type="ARBA" id="ARBA00009320"/>
    </source>
</evidence>
<evidence type="ECO:0000256" key="1">
    <source>
        <dbReference type="ARBA" id="ARBA00001933"/>
    </source>
</evidence>
<protein>
    <recommendedName>
        <fullName evidence="6">Branched-chain-amino-acid aminotransferase</fullName>
    </recommendedName>
</protein>
<evidence type="ECO:0000313" key="5">
    <source>
        <dbReference type="Proteomes" id="UP000606974"/>
    </source>
</evidence>
<dbReference type="InterPro" id="IPR043131">
    <property type="entry name" value="BCAT-like_N"/>
</dbReference>
<dbReference type="OrthoDB" id="1732691at2759"/>
<name>A0A8H7ABI1_9EURO</name>
<evidence type="ECO:0000256" key="3">
    <source>
        <dbReference type="ARBA" id="ARBA00022898"/>
    </source>
</evidence>
<evidence type="ECO:0008006" key="6">
    <source>
        <dbReference type="Google" id="ProtNLM"/>
    </source>
</evidence>
<dbReference type="Gene3D" id="3.30.470.10">
    <property type="match status" value="1"/>
</dbReference>
<dbReference type="EMBL" id="JAACFV010000130">
    <property type="protein sequence ID" value="KAF7504692.1"/>
    <property type="molecule type" value="Genomic_DNA"/>
</dbReference>
<evidence type="ECO:0000313" key="4">
    <source>
        <dbReference type="EMBL" id="KAF7504692.1"/>
    </source>
</evidence>
<comment type="caution">
    <text evidence="4">The sequence shown here is derived from an EMBL/GenBank/DDBJ whole genome shotgun (WGS) entry which is preliminary data.</text>
</comment>
<accession>A0A8H7ABI1</accession>
<comment type="similarity">
    <text evidence="2">Belongs to the class-IV pyridoxal-phosphate-dependent aminotransferase family.</text>
</comment>
<gene>
    <name evidence="4" type="ORF">GJ744_001973</name>
</gene>
<keyword evidence="5" id="KW-1185">Reference proteome</keyword>
<keyword evidence="3" id="KW-0663">Pyridoxal phosphate</keyword>
<proteinExistence type="inferred from homology"/>
<comment type="cofactor">
    <cofactor evidence="1">
        <name>pyridoxal 5'-phosphate</name>
        <dbReference type="ChEBI" id="CHEBI:597326"/>
    </cofactor>
</comment>
<dbReference type="SUPFAM" id="SSF56752">
    <property type="entry name" value="D-aminoacid aminotransferase-like PLP-dependent enzymes"/>
    <property type="match status" value="1"/>
</dbReference>
<dbReference type="Proteomes" id="UP000606974">
    <property type="component" value="Unassembled WGS sequence"/>
</dbReference>
<reference evidence="4" key="1">
    <citation type="submission" date="2020-02" db="EMBL/GenBank/DDBJ databases">
        <authorList>
            <person name="Palmer J.M."/>
        </authorList>
    </citation>
    <scope>NUCLEOTIDE SEQUENCE</scope>
    <source>
        <strain evidence="4">EPUS1.4</strain>
        <tissue evidence="4">Thallus</tissue>
    </source>
</reference>
<dbReference type="InterPro" id="IPR036038">
    <property type="entry name" value="Aminotransferase-like"/>
</dbReference>
<dbReference type="PANTHER" id="PTHR11825:SF44">
    <property type="entry name" value="BRANCHED-CHAIN-AMINO-ACID AMINOTRANSFERASE"/>
    <property type="match status" value="1"/>
</dbReference>
<sequence>MAIAHYANGEWQTVAVTPFSALTLHPESKCFQYKQTILEGMEAFKTLKGRIFLFRPKENARRFNQSASRIAMHELPEELFVDMVKALVWVERDWFPRGEGSRL</sequence>
<dbReference type="GO" id="GO:0004084">
    <property type="term" value="F:branched-chain-amino-acid transaminase activity"/>
    <property type="evidence" value="ECO:0007669"/>
    <property type="project" value="InterPro"/>
</dbReference>
<organism evidence="4 5">
    <name type="scientific">Endocarpon pusillum</name>
    <dbReference type="NCBI Taxonomy" id="364733"/>
    <lineage>
        <taxon>Eukaryota</taxon>
        <taxon>Fungi</taxon>
        <taxon>Dikarya</taxon>
        <taxon>Ascomycota</taxon>
        <taxon>Pezizomycotina</taxon>
        <taxon>Eurotiomycetes</taxon>
        <taxon>Chaetothyriomycetidae</taxon>
        <taxon>Verrucariales</taxon>
        <taxon>Verrucariaceae</taxon>
        <taxon>Endocarpon</taxon>
    </lineage>
</organism>
<dbReference type="PANTHER" id="PTHR11825">
    <property type="entry name" value="SUBGROUP IIII AMINOTRANSFERASE"/>
    <property type="match status" value="1"/>
</dbReference>
<dbReference type="GO" id="GO:0009081">
    <property type="term" value="P:branched-chain amino acid metabolic process"/>
    <property type="evidence" value="ECO:0007669"/>
    <property type="project" value="InterPro"/>
</dbReference>